<name>A0A930VQW1_9ACTN</name>
<keyword evidence="1" id="KW-1133">Transmembrane helix</keyword>
<feature type="transmembrane region" description="Helical" evidence="1">
    <location>
        <begin position="164"/>
        <end position="188"/>
    </location>
</feature>
<evidence type="ECO:0000313" key="3">
    <source>
        <dbReference type="Proteomes" id="UP000660668"/>
    </source>
</evidence>
<organism evidence="2 3">
    <name type="scientific">Nocardioides agariphilus</name>
    <dbReference type="NCBI Taxonomy" id="433664"/>
    <lineage>
        <taxon>Bacteria</taxon>
        <taxon>Bacillati</taxon>
        <taxon>Actinomycetota</taxon>
        <taxon>Actinomycetes</taxon>
        <taxon>Propionibacteriales</taxon>
        <taxon>Nocardioidaceae</taxon>
        <taxon>Nocardioides</taxon>
    </lineage>
</organism>
<comment type="caution">
    <text evidence="2">The sequence shown here is derived from an EMBL/GenBank/DDBJ whole genome shotgun (WGS) entry which is preliminary data.</text>
</comment>
<keyword evidence="3" id="KW-1185">Reference proteome</keyword>
<evidence type="ECO:0000256" key="1">
    <source>
        <dbReference type="SAM" id="Phobius"/>
    </source>
</evidence>
<sequence>MADLESNIESRLHEALGAEGDHTEPAPDLFSRVVGSIADDRRRRTRVHRLVLAWAAGLALAVALTVMLTPRDEEGLHMPWWILEIATTAALVAIAIWLGPFIKRFGRAYAADVFHDNPLTGKSYIVLTDVVYYLIFTAYILFTVRVEAPDFSGDVTAGMVRSELVRIGGILLIIGVLHGLNIVIMPVLGRLFSLNRRLPPRWERDPG</sequence>
<accession>A0A930VQW1</accession>
<feature type="transmembrane region" description="Helical" evidence="1">
    <location>
        <begin position="80"/>
        <end position="102"/>
    </location>
</feature>
<reference evidence="2" key="1">
    <citation type="submission" date="2020-11" db="EMBL/GenBank/DDBJ databases">
        <title>Nocardioides cynanchi sp. nov., isolated from soil of rhizosphere of Cynanchum wilfordii.</title>
        <authorList>
            <person name="Lee J.-S."/>
            <person name="Suh M.K."/>
            <person name="Kim J.-S."/>
        </authorList>
    </citation>
    <scope>NUCLEOTIDE SEQUENCE</scope>
    <source>
        <strain evidence="2">KCTC 19276</strain>
    </source>
</reference>
<gene>
    <name evidence="2" type="ORF">ISU10_14845</name>
</gene>
<proteinExistence type="predicted"/>
<feature type="transmembrane region" description="Helical" evidence="1">
    <location>
        <begin position="50"/>
        <end position="68"/>
    </location>
</feature>
<keyword evidence="1" id="KW-0472">Membrane</keyword>
<dbReference type="RefSeq" id="WP_194697193.1">
    <property type="nucleotide sequence ID" value="NZ_JADKPO010000020.1"/>
</dbReference>
<protein>
    <submittedName>
        <fullName evidence="2">Uncharacterized protein</fullName>
    </submittedName>
</protein>
<dbReference type="AlphaFoldDB" id="A0A930VQW1"/>
<feature type="transmembrane region" description="Helical" evidence="1">
    <location>
        <begin position="123"/>
        <end position="144"/>
    </location>
</feature>
<evidence type="ECO:0000313" key="2">
    <source>
        <dbReference type="EMBL" id="MBF4769042.1"/>
    </source>
</evidence>
<dbReference type="Proteomes" id="UP000660668">
    <property type="component" value="Unassembled WGS sequence"/>
</dbReference>
<keyword evidence="1" id="KW-0812">Transmembrane</keyword>
<dbReference type="EMBL" id="JADKPO010000020">
    <property type="protein sequence ID" value="MBF4769042.1"/>
    <property type="molecule type" value="Genomic_DNA"/>
</dbReference>